<evidence type="ECO:0008006" key="3">
    <source>
        <dbReference type="Google" id="ProtNLM"/>
    </source>
</evidence>
<dbReference type="Proteomes" id="UP001595075">
    <property type="component" value="Unassembled WGS sequence"/>
</dbReference>
<reference evidence="1 2" key="1">
    <citation type="journal article" date="2024" name="Commun. Biol.">
        <title>Comparative genomic analysis of thermophilic fungi reveals convergent evolutionary adaptations and gene losses.</title>
        <authorList>
            <person name="Steindorff A.S."/>
            <person name="Aguilar-Pontes M.V."/>
            <person name="Robinson A.J."/>
            <person name="Andreopoulos B."/>
            <person name="LaButti K."/>
            <person name="Kuo A."/>
            <person name="Mondo S."/>
            <person name="Riley R."/>
            <person name="Otillar R."/>
            <person name="Haridas S."/>
            <person name="Lipzen A."/>
            <person name="Grimwood J."/>
            <person name="Schmutz J."/>
            <person name="Clum A."/>
            <person name="Reid I.D."/>
            <person name="Moisan M.C."/>
            <person name="Butler G."/>
            <person name="Nguyen T.T.M."/>
            <person name="Dewar K."/>
            <person name="Conant G."/>
            <person name="Drula E."/>
            <person name="Henrissat B."/>
            <person name="Hansel C."/>
            <person name="Singer S."/>
            <person name="Hutchinson M.I."/>
            <person name="de Vries R.P."/>
            <person name="Natvig D.O."/>
            <person name="Powell A.J."/>
            <person name="Tsang A."/>
            <person name="Grigoriev I.V."/>
        </authorList>
    </citation>
    <scope>NUCLEOTIDE SEQUENCE [LARGE SCALE GENOMIC DNA]</scope>
    <source>
        <strain evidence="1 2">CBS 494.80</strain>
    </source>
</reference>
<name>A0ABR4C7Z2_9HELO</name>
<gene>
    <name evidence="1" type="ORF">VTL71DRAFT_2116</name>
</gene>
<keyword evidence="2" id="KW-1185">Reference proteome</keyword>
<evidence type="ECO:0000313" key="1">
    <source>
        <dbReference type="EMBL" id="KAL2066045.1"/>
    </source>
</evidence>
<organism evidence="1 2">
    <name type="scientific">Oculimacula yallundae</name>
    <dbReference type="NCBI Taxonomy" id="86028"/>
    <lineage>
        <taxon>Eukaryota</taxon>
        <taxon>Fungi</taxon>
        <taxon>Dikarya</taxon>
        <taxon>Ascomycota</taxon>
        <taxon>Pezizomycotina</taxon>
        <taxon>Leotiomycetes</taxon>
        <taxon>Helotiales</taxon>
        <taxon>Ploettnerulaceae</taxon>
        <taxon>Oculimacula</taxon>
    </lineage>
</organism>
<comment type="caution">
    <text evidence="1">The sequence shown here is derived from an EMBL/GenBank/DDBJ whole genome shotgun (WGS) entry which is preliminary data.</text>
</comment>
<dbReference type="EMBL" id="JAZHXI010000011">
    <property type="protein sequence ID" value="KAL2066045.1"/>
    <property type="molecule type" value="Genomic_DNA"/>
</dbReference>
<evidence type="ECO:0000313" key="2">
    <source>
        <dbReference type="Proteomes" id="UP001595075"/>
    </source>
</evidence>
<proteinExistence type="predicted"/>
<accession>A0ABR4C7Z2</accession>
<sequence length="197" mass="22721">MKKRCSLQFVWQKDGIKGRGHRGFWGRLENIVTGKGPDVFVQHKGSKVPIIRDRWQNWDSYSSAQARDQEERSLVSRGLKRYDPYTRKYEEWATHHDWSSAGVDGCGIGPHNEGRTRFTKEERIKFGKLRTRGKQISGGHMGKEWTGHGLKRFGTEYNDFWQNAHQQSENLRRGLPLLGGTTITMKSSSNGLCDLER</sequence>
<protein>
    <recommendedName>
        <fullName evidence="3">HNH homing endonuclease</fullName>
    </recommendedName>
</protein>